<dbReference type="AlphaFoldDB" id="A0A173YK09"/>
<name>A0A173YK09_9FIRM</name>
<evidence type="ECO:0000313" key="9">
    <source>
        <dbReference type="Proteomes" id="UP000262524"/>
    </source>
</evidence>
<dbReference type="Proteomes" id="UP000262524">
    <property type="component" value="Unassembled WGS sequence"/>
</dbReference>
<dbReference type="InterPro" id="IPR036938">
    <property type="entry name" value="PAP2/HPO_sf"/>
</dbReference>
<reference evidence="7 8" key="1">
    <citation type="submission" date="2015-09" db="EMBL/GenBank/DDBJ databases">
        <authorList>
            <consortium name="Pathogen Informatics"/>
        </authorList>
    </citation>
    <scope>NUCLEOTIDE SEQUENCE [LARGE SCALE GENOMIC DNA]</scope>
    <source>
        <strain evidence="4 8">2789STDY5834835</strain>
        <strain evidence="3 7">2789STDY5834966</strain>
    </source>
</reference>
<keyword evidence="1" id="KW-0812">Transmembrane</keyword>
<dbReference type="RefSeq" id="WP_022170226.1">
    <property type="nucleotide sequence ID" value="NZ_BLYK01000054.1"/>
</dbReference>
<dbReference type="PANTHER" id="PTHR14969:SF13">
    <property type="entry name" value="AT30094P"/>
    <property type="match status" value="1"/>
</dbReference>
<dbReference type="Pfam" id="PF01569">
    <property type="entry name" value="PAP2"/>
    <property type="match status" value="1"/>
</dbReference>
<evidence type="ECO:0000313" key="4">
    <source>
        <dbReference type="EMBL" id="CUN64079.1"/>
    </source>
</evidence>
<dbReference type="EMBL" id="CYZL01000002">
    <property type="protein sequence ID" value="CUN64079.1"/>
    <property type="molecule type" value="Genomic_DNA"/>
</dbReference>
<dbReference type="Proteomes" id="UP000286561">
    <property type="component" value="Unassembled WGS sequence"/>
</dbReference>
<dbReference type="EMBL" id="QSOE01000072">
    <property type="protein sequence ID" value="RGI85096.1"/>
    <property type="molecule type" value="Genomic_DNA"/>
</dbReference>
<evidence type="ECO:0000313" key="3">
    <source>
        <dbReference type="EMBL" id="CUN09619.1"/>
    </source>
</evidence>
<keyword evidence="1" id="KW-0472">Membrane</keyword>
<reference evidence="9 10" key="2">
    <citation type="submission" date="2018-08" db="EMBL/GenBank/DDBJ databases">
        <title>A genome reference for cultivated species of the human gut microbiota.</title>
        <authorList>
            <person name="Zou Y."/>
            <person name="Xue W."/>
            <person name="Luo G."/>
        </authorList>
    </citation>
    <scope>NUCLEOTIDE SEQUENCE [LARGE SCALE GENOMIC DNA]</scope>
    <source>
        <strain evidence="6 10">AM48-23BH</strain>
        <strain evidence="5 9">TM10-1AC</strain>
    </source>
</reference>
<evidence type="ECO:0000313" key="8">
    <source>
        <dbReference type="Proteomes" id="UP000095679"/>
    </source>
</evidence>
<organism evidence="4 8">
    <name type="scientific">Anaerobutyricum hallii</name>
    <dbReference type="NCBI Taxonomy" id="39488"/>
    <lineage>
        <taxon>Bacteria</taxon>
        <taxon>Bacillati</taxon>
        <taxon>Bacillota</taxon>
        <taxon>Clostridia</taxon>
        <taxon>Lachnospirales</taxon>
        <taxon>Lachnospiraceae</taxon>
        <taxon>Anaerobutyricum</taxon>
    </lineage>
</organism>
<keyword evidence="1" id="KW-1133">Transmembrane helix</keyword>
<feature type="transmembrane region" description="Helical" evidence="1">
    <location>
        <begin position="141"/>
        <end position="166"/>
    </location>
</feature>
<feature type="domain" description="Phosphatidic acid phosphatase type 2/haloperoxidase" evidence="2">
    <location>
        <begin position="52"/>
        <end position="162"/>
    </location>
</feature>
<evidence type="ECO:0000313" key="5">
    <source>
        <dbReference type="EMBL" id="RGI85096.1"/>
    </source>
</evidence>
<accession>A0A173YK09</accession>
<dbReference type="OrthoDB" id="9789113at2"/>
<feature type="transmembrane region" description="Helical" evidence="1">
    <location>
        <begin position="104"/>
        <end position="135"/>
    </location>
</feature>
<dbReference type="EMBL" id="QSEP01000051">
    <property type="protein sequence ID" value="RGZ82349.1"/>
    <property type="molecule type" value="Genomic_DNA"/>
</dbReference>
<evidence type="ECO:0000313" key="6">
    <source>
        <dbReference type="EMBL" id="RGZ82349.1"/>
    </source>
</evidence>
<dbReference type="SMART" id="SM00014">
    <property type="entry name" value="acidPPc"/>
    <property type="match status" value="1"/>
</dbReference>
<evidence type="ECO:0000313" key="10">
    <source>
        <dbReference type="Proteomes" id="UP000286561"/>
    </source>
</evidence>
<dbReference type="Proteomes" id="UP000095390">
    <property type="component" value="Unassembled WGS sequence"/>
</dbReference>
<dbReference type="Gene3D" id="1.20.144.10">
    <property type="entry name" value="Phosphatidic acid phosphatase type 2/haloperoxidase"/>
    <property type="match status" value="1"/>
</dbReference>
<feature type="transmembrane region" description="Helical" evidence="1">
    <location>
        <begin position="51"/>
        <end position="71"/>
    </location>
</feature>
<dbReference type="InterPro" id="IPR000326">
    <property type="entry name" value="PAP2/HPO"/>
</dbReference>
<sequence length="168" mass="18891">MNLEQYTKINNFFIRHSTAFSLLLTANRLLTACGFLLYPLLLLCLLTKKNIAMLISFIAIPALCFLAVTIFRKVVNKKRPYEKLPIQSLIKKDKKGQSFPSRHVFSIFLIATLWFCFWKPVGIFLFIAGVFLAIVRVIGGVHFVTDVCAGALLGVLAGLISNYVFLIC</sequence>
<evidence type="ECO:0000256" key="1">
    <source>
        <dbReference type="SAM" id="Phobius"/>
    </source>
</evidence>
<dbReference type="SUPFAM" id="SSF48317">
    <property type="entry name" value="Acid phosphatase/Vanadium-dependent haloperoxidase"/>
    <property type="match status" value="1"/>
</dbReference>
<evidence type="ECO:0000259" key="2">
    <source>
        <dbReference type="SMART" id="SM00014"/>
    </source>
</evidence>
<protein>
    <submittedName>
        <fullName evidence="5">PAP2 family protein</fullName>
    </submittedName>
    <submittedName>
        <fullName evidence="4">Undecaprenyl pyrophosphate phosphatase</fullName>
    </submittedName>
</protein>
<dbReference type="CDD" id="cd01610">
    <property type="entry name" value="PAP2_like"/>
    <property type="match status" value="1"/>
</dbReference>
<proteinExistence type="predicted"/>
<dbReference type="Proteomes" id="UP000095679">
    <property type="component" value="Unassembled WGS sequence"/>
</dbReference>
<evidence type="ECO:0000313" key="7">
    <source>
        <dbReference type="Proteomes" id="UP000095390"/>
    </source>
</evidence>
<dbReference type="EMBL" id="CYYC01000028">
    <property type="protein sequence ID" value="CUN09619.1"/>
    <property type="molecule type" value="Genomic_DNA"/>
</dbReference>
<dbReference type="PANTHER" id="PTHR14969">
    <property type="entry name" value="SPHINGOSINE-1-PHOSPHATE PHOSPHOHYDROLASE"/>
    <property type="match status" value="1"/>
</dbReference>
<gene>
    <name evidence="6" type="ORF">DW972_08880</name>
    <name evidence="5" type="ORF">DXD91_10490</name>
    <name evidence="4" type="ORF">ERS852450_00381</name>
    <name evidence="3" type="ORF">ERS852578_02157</name>
</gene>
<feature type="transmembrane region" description="Helical" evidence="1">
    <location>
        <begin position="20"/>
        <end position="39"/>
    </location>
</feature>